<protein>
    <submittedName>
        <fullName evidence="3">Uncharacterized protein</fullName>
    </submittedName>
</protein>
<evidence type="ECO:0000256" key="2">
    <source>
        <dbReference type="SAM" id="Phobius"/>
    </source>
</evidence>
<dbReference type="AlphaFoldDB" id="A0A0K9GYR3"/>
<organism evidence="3 4">
    <name type="scientific">Peribacillus loiseleuriae</name>
    <dbReference type="NCBI Taxonomy" id="1679170"/>
    <lineage>
        <taxon>Bacteria</taxon>
        <taxon>Bacillati</taxon>
        <taxon>Bacillota</taxon>
        <taxon>Bacilli</taxon>
        <taxon>Bacillales</taxon>
        <taxon>Bacillaceae</taxon>
        <taxon>Peribacillus</taxon>
    </lineage>
</organism>
<sequence>MRKSWKIIISLILIILIGGGGTAYYFLKLKTYDVADEKVEKITDAKYDILLPNETGKNDASGMVTEVNKPSTTNNPDTNNIETNVTQSHSKTDDTNHSNGSTQKTNIGSTTNNDTSGTDKKSVNQSTKVTVASIKQKYRPSFEYLQSQANGKVDALVSQAYGEYQTKKKNGESISIPYFYQKYSSASKVLEGNTDAAFHTIFSALQNDLKKNGYSSSEANSFKEEYEATKKARESALLNKVKEAL</sequence>
<dbReference type="EMBL" id="LFZW01000001">
    <property type="protein sequence ID" value="KMY51869.1"/>
    <property type="molecule type" value="Genomic_DNA"/>
</dbReference>
<evidence type="ECO:0000256" key="1">
    <source>
        <dbReference type="SAM" id="MobiDB-lite"/>
    </source>
</evidence>
<evidence type="ECO:0000313" key="3">
    <source>
        <dbReference type="EMBL" id="KMY51869.1"/>
    </source>
</evidence>
<dbReference type="RefSeq" id="WP_049683221.1">
    <property type="nucleotide sequence ID" value="NZ_LFZW01000001.1"/>
</dbReference>
<dbReference type="OrthoDB" id="2452361at2"/>
<keyword evidence="2" id="KW-0472">Membrane</keyword>
<comment type="caution">
    <text evidence="3">The sequence shown here is derived from an EMBL/GenBank/DDBJ whole genome shotgun (WGS) entry which is preliminary data.</text>
</comment>
<gene>
    <name evidence="3" type="ORF">AC625_21995</name>
</gene>
<accession>A0A0K9GYR3</accession>
<name>A0A0K9GYR3_9BACI</name>
<feature type="region of interest" description="Disordered" evidence="1">
    <location>
        <begin position="58"/>
        <end position="127"/>
    </location>
</feature>
<evidence type="ECO:0000313" key="4">
    <source>
        <dbReference type="Proteomes" id="UP000037146"/>
    </source>
</evidence>
<keyword evidence="2" id="KW-1133">Transmembrane helix</keyword>
<feature type="compositionally biased region" description="Polar residues" evidence="1">
    <location>
        <begin position="97"/>
        <end position="116"/>
    </location>
</feature>
<keyword evidence="4" id="KW-1185">Reference proteome</keyword>
<reference evidence="4" key="1">
    <citation type="submission" date="2015-07" db="EMBL/GenBank/DDBJ databases">
        <title>Genome sequencing project for genomic taxonomy and phylogenomics of Bacillus-like bacteria.</title>
        <authorList>
            <person name="Liu B."/>
            <person name="Wang J."/>
            <person name="Zhu Y."/>
            <person name="Liu G."/>
            <person name="Chen Q."/>
            <person name="Chen Z."/>
            <person name="Lan J."/>
            <person name="Che J."/>
            <person name="Ge C."/>
            <person name="Shi H."/>
            <person name="Pan Z."/>
            <person name="Liu X."/>
        </authorList>
    </citation>
    <scope>NUCLEOTIDE SEQUENCE [LARGE SCALE GENOMIC DNA]</scope>
    <source>
        <strain evidence="4">FJAT-27997</strain>
    </source>
</reference>
<keyword evidence="2" id="KW-0812">Transmembrane</keyword>
<dbReference type="Proteomes" id="UP000037146">
    <property type="component" value="Unassembled WGS sequence"/>
</dbReference>
<dbReference type="PATRIC" id="fig|1679170.3.peg.4960"/>
<feature type="compositionally biased region" description="Polar residues" evidence="1">
    <location>
        <begin position="68"/>
        <end position="89"/>
    </location>
</feature>
<feature type="transmembrane region" description="Helical" evidence="2">
    <location>
        <begin position="7"/>
        <end position="27"/>
    </location>
</feature>
<proteinExistence type="predicted"/>